<dbReference type="PANTHER" id="PTHR11786">
    <property type="entry name" value="N-HYDROXYARYLAMINE O-ACETYLTRANSFERASE"/>
    <property type="match status" value="1"/>
</dbReference>
<comment type="caution">
    <text evidence="3">The sequence shown here is derived from an EMBL/GenBank/DDBJ whole genome shotgun (WGS) entry which is preliminary data.</text>
</comment>
<proteinExistence type="inferred from homology"/>
<evidence type="ECO:0000256" key="2">
    <source>
        <dbReference type="RuleBase" id="RU003452"/>
    </source>
</evidence>
<dbReference type="InterPro" id="IPR053710">
    <property type="entry name" value="Arylamine_NAT_domain_sf"/>
</dbReference>
<dbReference type="RefSeq" id="WP_107509736.1">
    <property type="nucleotide sequence ID" value="NZ_JAAQPD010000029.1"/>
</dbReference>
<evidence type="ECO:0000256" key="1">
    <source>
        <dbReference type="ARBA" id="ARBA00006547"/>
    </source>
</evidence>
<gene>
    <name evidence="3" type="ORF">JJQ58_06270</name>
</gene>
<protein>
    <submittedName>
        <fullName evidence="3">Arylamine N-acetyltransferase</fullName>
    </submittedName>
</protein>
<dbReference type="Pfam" id="PF00797">
    <property type="entry name" value="Acetyltransf_2"/>
    <property type="match status" value="1"/>
</dbReference>
<dbReference type="SUPFAM" id="SSF54001">
    <property type="entry name" value="Cysteine proteinases"/>
    <property type="match status" value="1"/>
</dbReference>
<reference evidence="3 4" key="1">
    <citation type="submission" date="2021-05" db="EMBL/GenBank/DDBJ databases">
        <title>Staphylococcus fleurettii isolated from lake water in First Nation community in Manitoba, Canada.</title>
        <authorList>
            <person name="Bashar S."/>
            <person name="Murdock A."/>
            <person name="Patidar R."/>
            <person name="Golding G."/>
            <person name="Farenhorst A."/>
            <person name="Kumar A."/>
        </authorList>
    </citation>
    <scope>NUCLEOTIDE SEQUENCE [LARGE SCALE GENOMIC DNA]</scope>
    <source>
        <strain evidence="3 4">SF002</strain>
    </source>
</reference>
<accession>A0ABS5MN48</accession>
<sequence>MDIQQFENYLKIDTNKFNKINLESLNHYIKRFMYTVPFENISVQNETPISVDINDLFNKIVHQHRGGFCYEMNTLFQHYLTEKGFELDRISGTVHTPDDSWSRDGSHMTTLVHLDKSYIADVGFGDLPTEAIPVSSQDDVHIINDTNGNYCAILDDSGVIHLQKQIAQNHWRTSYKTNDIPREWDFFIEHLDFNEHNPNSIFVQKLIITIPKQYGRVSMSNEHLTITTQNDKQKEAVTHDNYKFLLKKYFGIDEKITILES</sequence>
<dbReference type="InterPro" id="IPR001447">
    <property type="entry name" value="Arylamine_N-AcTrfase"/>
</dbReference>
<dbReference type="EMBL" id="JAGXBM010000007">
    <property type="protein sequence ID" value="MBS3697067.1"/>
    <property type="molecule type" value="Genomic_DNA"/>
</dbReference>
<comment type="similarity">
    <text evidence="1 2">Belongs to the arylamine N-acetyltransferase family.</text>
</comment>
<evidence type="ECO:0000313" key="4">
    <source>
        <dbReference type="Proteomes" id="UP000681586"/>
    </source>
</evidence>
<dbReference type="Proteomes" id="UP000681586">
    <property type="component" value="Unassembled WGS sequence"/>
</dbReference>
<dbReference type="InterPro" id="IPR038765">
    <property type="entry name" value="Papain-like_cys_pep_sf"/>
</dbReference>
<keyword evidence="4" id="KW-1185">Reference proteome</keyword>
<organism evidence="3 4">
    <name type="scientific">Mammaliicoccus fleurettii</name>
    <dbReference type="NCBI Taxonomy" id="150056"/>
    <lineage>
        <taxon>Bacteria</taxon>
        <taxon>Bacillati</taxon>
        <taxon>Bacillota</taxon>
        <taxon>Bacilli</taxon>
        <taxon>Bacillales</taxon>
        <taxon>Staphylococcaceae</taxon>
        <taxon>Mammaliicoccus</taxon>
    </lineage>
</organism>
<evidence type="ECO:0000313" key="3">
    <source>
        <dbReference type="EMBL" id="MBS3697067.1"/>
    </source>
</evidence>
<name>A0ABS5MN48_9STAP</name>
<dbReference type="PANTHER" id="PTHR11786:SF0">
    <property type="entry name" value="ARYLAMINE N-ACETYLTRANSFERASE 4-RELATED"/>
    <property type="match status" value="1"/>
</dbReference>
<dbReference type="PRINTS" id="PR01543">
    <property type="entry name" value="ANATRNSFRASE"/>
</dbReference>
<dbReference type="Gene3D" id="3.30.2140.20">
    <property type="match status" value="1"/>
</dbReference>